<dbReference type="NCBIfam" id="TIGR00756">
    <property type="entry name" value="PPR"/>
    <property type="match status" value="5"/>
</dbReference>
<evidence type="ECO:0000256" key="3">
    <source>
        <dbReference type="PROSITE-ProRule" id="PRU00708"/>
    </source>
</evidence>
<sequence length="943" mass="105767">MRTAPSILWGEVIDQNLVYWNSDLVLSIFSQQEARTILSMPVSPQANSDIWGWHFSKSSKFTVHTEYHGLSRNLVIRHTMYADQVEAQANRSVKDRLNGNSASDSGRRRPISGKRQREDDDKWEHDLFENNEPQVSNRRVGVRDLRSKLQRKSIEQATQSVRGSVSGGARDLREKLSGTVYSRPVESKPPPVRPKPAPEVSKPTRKSVIAQVPVPETTAAPSVSKKKVQQKVDMTALVHMSDEDLKALGIPMLCLTSFTTLMLLEKWFLKDLKYFLLTCKDRVSISKVHAVVITSGIFSNGISPCQLITSYFRTADRNFAHKLFDSLPKRGIDSWNAMLIGYSRGNDPLEVINLYKQMRLERVKPDSSTFTVAIKACTSLMDINSGKEIWKSAVECGYGDDIFVGSSVLNLYAKCGKMDEAMGVFEKMSKRDVVSWSTMITGLVKSGKAGVAVNLYRRMQKEGLEGDGVVMLALIQACANIEDLKMAYSLHAYMIRRGFHMDVVAQTSLIDMYAKYGKVDIASSLFRTLSYKNVVSWSTLISGYARNGYAGNALQLLLEMQSCGFEPDLVSLVSALLACSQVGFPLLGREIHGYIVRRRLDVNQNQVLGTALIDMYAKCGLLSRAHVLYERMGSEDIILWNTIIASYGIHGQGEEALSIFHQMIETDTKPDHVTFASLLSAMSHSGLVDEGQYWFDVMIKEYKIQPMEKHYVSLIDLLARAGRVEEAQNLIVSMECEPGIAVWVALLSGCINHKKFSIGELAANKVLELSPNSPGIYALVSNFFATAKKWDEVAMVRKIMKTGGMKKFPGYSIVEVNGKLHAFVVEDKSHPQYGEIMGILEEMENEMRDMGYVPKTEFVLHNVEEEVKVQMLRNHSERLAIGFGILNTGNGTRLVITKNLRVCGDCHEAIKFISVIVKREIIVRDMKRFHHFKNGSCSCGDYW</sequence>
<feature type="repeat" description="PPR" evidence="3">
    <location>
        <begin position="432"/>
        <end position="466"/>
    </location>
</feature>
<evidence type="ECO:0000256" key="4">
    <source>
        <dbReference type="SAM" id="MobiDB-lite"/>
    </source>
</evidence>
<gene>
    <name evidence="6" type="ORF">DH2020_000024</name>
</gene>
<feature type="repeat" description="PPR" evidence="3">
    <location>
        <begin position="401"/>
        <end position="431"/>
    </location>
</feature>
<dbReference type="InterPro" id="IPR002885">
    <property type="entry name" value="PPR_rpt"/>
</dbReference>
<protein>
    <recommendedName>
        <fullName evidence="5">DYW domain-containing protein</fullName>
    </recommendedName>
</protein>
<dbReference type="PANTHER" id="PTHR47926:SF405">
    <property type="entry name" value="DYW DOMAIN-CONTAINING PROTEIN"/>
    <property type="match status" value="1"/>
</dbReference>
<dbReference type="Pfam" id="PF20431">
    <property type="entry name" value="E_motif"/>
    <property type="match status" value="1"/>
</dbReference>
<evidence type="ECO:0000256" key="1">
    <source>
        <dbReference type="ARBA" id="ARBA00006643"/>
    </source>
</evidence>
<dbReference type="Pfam" id="PF13041">
    <property type="entry name" value="PPR_2"/>
    <property type="match status" value="4"/>
</dbReference>
<keyword evidence="7" id="KW-1185">Reference proteome</keyword>
<feature type="compositionally biased region" description="Pro residues" evidence="4">
    <location>
        <begin position="187"/>
        <end position="197"/>
    </location>
</feature>
<dbReference type="Gene3D" id="1.10.150.50">
    <property type="entry name" value="Transcription Factor, Ets-1"/>
    <property type="match status" value="1"/>
</dbReference>
<dbReference type="InterPro" id="IPR046960">
    <property type="entry name" value="PPR_At4g14850-like_plant"/>
</dbReference>
<dbReference type="InterPro" id="IPR032867">
    <property type="entry name" value="DYW_dom"/>
</dbReference>
<dbReference type="PROSITE" id="PS51375">
    <property type="entry name" value="PPR"/>
    <property type="match status" value="5"/>
</dbReference>
<dbReference type="Pfam" id="PF01535">
    <property type="entry name" value="PPR"/>
    <property type="match status" value="2"/>
</dbReference>
<dbReference type="InterPro" id="IPR011990">
    <property type="entry name" value="TPR-like_helical_dom_sf"/>
</dbReference>
<feature type="compositionally biased region" description="Basic and acidic residues" evidence="4">
    <location>
        <begin position="115"/>
        <end position="128"/>
    </location>
</feature>
<feature type="region of interest" description="Disordered" evidence="4">
    <location>
        <begin position="90"/>
        <end position="206"/>
    </location>
</feature>
<feature type="domain" description="DYW" evidence="5">
    <location>
        <begin position="851"/>
        <end position="943"/>
    </location>
</feature>
<evidence type="ECO:0000256" key="2">
    <source>
        <dbReference type="ARBA" id="ARBA00022737"/>
    </source>
</evidence>
<evidence type="ECO:0000313" key="7">
    <source>
        <dbReference type="Proteomes" id="UP001318860"/>
    </source>
</evidence>
<dbReference type="PANTHER" id="PTHR47926">
    <property type="entry name" value="PENTATRICOPEPTIDE REPEAT-CONTAINING PROTEIN"/>
    <property type="match status" value="1"/>
</dbReference>
<dbReference type="Pfam" id="PF14432">
    <property type="entry name" value="DYW_deaminase"/>
    <property type="match status" value="1"/>
</dbReference>
<name>A0ABR0XVX1_REHGL</name>
<comment type="caution">
    <text evidence="6">The sequence shown here is derived from an EMBL/GenBank/DDBJ whole genome shotgun (WGS) entry which is preliminary data.</text>
</comment>
<feature type="repeat" description="PPR" evidence="3">
    <location>
        <begin position="636"/>
        <end position="670"/>
    </location>
</feature>
<comment type="similarity">
    <text evidence="1">Belongs to the PPR family. PCMP-H subfamily.</text>
</comment>
<proteinExistence type="inferred from homology"/>
<dbReference type="Proteomes" id="UP001318860">
    <property type="component" value="Unassembled WGS sequence"/>
</dbReference>
<dbReference type="InterPro" id="IPR013761">
    <property type="entry name" value="SAM/pointed_sf"/>
</dbReference>
<feature type="repeat" description="PPR" evidence="3">
    <location>
        <begin position="533"/>
        <end position="567"/>
    </location>
</feature>
<keyword evidence="2" id="KW-0677">Repeat</keyword>
<evidence type="ECO:0000313" key="6">
    <source>
        <dbReference type="EMBL" id="KAK6163160.1"/>
    </source>
</evidence>
<feature type="repeat" description="PPR" evidence="3">
    <location>
        <begin position="331"/>
        <end position="365"/>
    </location>
</feature>
<organism evidence="6 7">
    <name type="scientific">Rehmannia glutinosa</name>
    <name type="common">Chinese foxglove</name>
    <dbReference type="NCBI Taxonomy" id="99300"/>
    <lineage>
        <taxon>Eukaryota</taxon>
        <taxon>Viridiplantae</taxon>
        <taxon>Streptophyta</taxon>
        <taxon>Embryophyta</taxon>
        <taxon>Tracheophyta</taxon>
        <taxon>Spermatophyta</taxon>
        <taxon>Magnoliopsida</taxon>
        <taxon>eudicotyledons</taxon>
        <taxon>Gunneridae</taxon>
        <taxon>Pentapetalae</taxon>
        <taxon>asterids</taxon>
        <taxon>lamiids</taxon>
        <taxon>Lamiales</taxon>
        <taxon>Orobanchaceae</taxon>
        <taxon>Rehmannieae</taxon>
        <taxon>Rehmannia</taxon>
    </lineage>
</organism>
<evidence type="ECO:0000259" key="5">
    <source>
        <dbReference type="Pfam" id="PF14432"/>
    </source>
</evidence>
<dbReference type="EMBL" id="JABTTQ020000001">
    <property type="protein sequence ID" value="KAK6163160.1"/>
    <property type="molecule type" value="Genomic_DNA"/>
</dbReference>
<accession>A0ABR0XVX1</accession>
<dbReference type="Gene3D" id="1.25.40.10">
    <property type="entry name" value="Tetratricopeptide repeat domain"/>
    <property type="match status" value="4"/>
</dbReference>
<reference evidence="6 7" key="1">
    <citation type="journal article" date="2021" name="Comput. Struct. Biotechnol. J.">
        <title>De novo genome assembly of the potent medicinal plant Rehmannia glutinosa using nanopore technology.</title>
        <authorList>
            <person name="Ma L."/>
            <person name="Dong C."/>
            <person name="Song C."/>
            <person name="Wang X."/>
            <person name="Zheng X."/>
            <person name="Niu Y."/>
            <person name="Chen S."/>
            <person name="Feng W."/>
        </authorList>
    </citation>
    <scope>NUCLEOTIDE SEQUENCE [LARGE SCALE GENOMIC DNA]</scope>
    <source>
        <strain evidence="6">DH-2019</strain>
    </source>
</reference>
<dbReference type="InterPro" id="IPR046848">
    <property type="entry name" value="E_motif"/>
</dbReference>